<gene>
    <name evidence="3" type="ORF">CXQ85_002818</name>
</gene>
<protein>
    <submittedName>
        <fullName evidence="3">Uncharacterized protein</fullName>
    </submittedName>
</protein>
<comment type="caution">
    <text evidence="3">The sequence shown here is derived from an EMBL/GenBank/DDBJ whole genome shotgun (WGS) entry which is preliminary data.</text>
</comment>
<dbReference type="Proteomes" id="UP000244309">
    <property type="component" value="Unassembled WGS sequence"/>
</dbReference>
<feature type="coiled-coil region" evidence="1">
    <location>
        <begin position="212"/>
        <end position="248"/>
    </location>
</feature>
<keyword evidence="4" id="KW-1185">Reference proteome</keyword>
<sequence>MSFRTLASAPATALTNARAVAQRTHNRFIQSIYRRFNEVSSSLGSWFRPDSLLSLDGYIVPRLSDPAGLQFMRQAEMMFLMPGFNIDETSFTSTTDLEEHRAPSVPVQETSKNVKEPAQSLKLLTWEEPEVPKADVASEWQTVKPRRQKRKVEGSPLPSPTIIPSTLQNLTKKQNMKQQKMKQQVDKLEEPEDPIVDTSNRKMVNIYNCLSKLTMEEEMKVEEEEKLMKEKEKKMKEEEVKVEVKMEEKVKQKKKKKNVEKFVELEEPIFDTSKQKKLTKQEKMKQQKVKQMMEKLKELEEEEEDSIFDTSNRKKVNIYECLRV</sequence>
<dbReference type="AlphaFoldDB" id="A0A2V1B1G7"/>
<keyword evidence="1" id="KW-0175">Coiled coil</keyword>
<feature type="region of interest" description="Disordered" evidence="2">
    <location>
        <begin position="137"/>
        <end position="166"/>
    </location>
</feature>
<reference evidence="3 4" key="1">
    <citation type="submission" date="2017-12" db="EMBL/GenBank/DDBJ databases">
        <title>Genome Sequence of a Multidrug-Resistant Candida haemulonii Isolate from a Patient with Chronic Leg Ulcers in Israel.</title>
        <authorList>
            <person name="Chow N.A."/>
            <person name="Gade L."/>
            <person name="Batra D."/>
            <person name="Rowe L.A."/>
            <person name="Ben-Ami R."/>
            <person name="Loparev V.N."/>
            <person name="Litvintseva A.P."/>
        </authorList>
    </citation>
    <scope>NUCLEOTIDE SEQUENCE [LARGE SCALE GENOMIC DNA]</scope>
    <source>
        <strain evidence="3 4">B11899</strain>
    </source>
</reference>
<feature type="coiled-coil region" evidence="1">
    <location>
        <begin position="282"/>
        <end position="309"/>
    </location>
</feature>
<feature type="region of interest" description="Disordered" evidence="2">
    <location>
        <begin position="172"/>
        <end position="191"/>
    </location>
</feature>
<accession>A0A2V1B1G7</accession>
<proteinExistence type="predicted"/>
<feature type="compositionally biased region" description="Low complexity" evidence="2">
    <location>
        <begin position="172"/>
        <end position="182"/>
    </location>
</feature>
<dbReference type="VEuPathDB" id="FungiDB:CXQ85_002818"/>
<dbReference type="RefSeq" id="XP_025344031.1">
    <property type="nucleotide sequence ID" value="XM_025486481.1"/>
</dbReference>
<evidence type="ECO:0000313" key="4">
    <source>
        <dbReference type="Proteomes" id="UP000244309"/>
    </source>
</evidence>
<dbReference type="GeneID" id="37008149"/>
<dbReference type="EMBL" id="PKFO01000010">
    <property type="protein sequence ID" value="PVH23091.1"/>
    <property type="molecule type" value="Genomic_DNA"/>
</dbReference>
<organism evidence="3 4">
    <name type="scientific">Candidozyma haemuli</name>
    <dbReference type="NCBI Taxonomy" id="45357"/>
    <lineage>
        <taxon>Eukaryota</taxon>
        <taxon>Fungi</taxon>
        <taxon>Dikarya</taxon>
        <taxon>Ascomycota</taxon>
        <taxon>Saccharomycotina</taxon>
        <taxon>Pichiomycetes</taxon>
        <taxon>Metschnikowiaceae</taxon>
        <taxon>Candidozyma</taxon>
    </lineage>
</organism>
<evidence type="ECO:0000256" key="2">
    <source>
        <dbReference type="SAM" id="MobiDB-lite"/>
    </source>
</evidence>
<evidence type="ECO:0000313" key="3">
    <source>
        <dbReference type="EMBL" id="PVH23091.1"/>
    </source>
</evidence>
<name>A0A2V1B1G7_9ASCO</name>
<evidence type="ECO:0000256" key="1">
    <source>
        <dbReference type="SAM" id="Coils"/>
    </source>
</evidence>